<evidence type="ECO:0000256" key="7">
    <source>
        <dbReference type="ARBA" id="ARBA00022840"/>
    </source>
</evidence>
<dbReference type="PANTHER" id="PTHR21060:SF3">
    <property type="entry name" value="BUTYRATE KINASE 2-RELATED"/>
    <property type="match status" value="1"/>
</dbReference>
<dbReference type="PANTHER" id="PTHR21060">
    <property type="entry name" value="ACETATE KINASE"/>
    <property type="match status" value="1"/>
</dbReference>
<dbReference type="SUPFAM" id="SSF53067">
    <property type="entry name" value="Actin-like ATPase domain"/>
    <property type="match status" value="2"/>
</dbReference>
<proteinExistence type="inferred from homology"/>
<dbReference type="RefSeq" id="WP_120193335.1">
    <property type="nucleotide sequence ID" value="NZ_RAPK01000009.1"/>
</dbReference>
<organism evidence="11 12">
    <name type="scientific">Sinobaca qinghaiensis</name>
    <dbReference type="NCBI Taxonomy" id="342944"/>
    <lineage>
        <taxon>Bacteria</taxon>
        <taxon>Bacillati</taxon>
        <taxon>Bacillota</taxon>
        <taxon>Bacilli</taxon>
        <taxon>Bacillales</taxon>
        <taxon>Sporolactobacillaceae</taxon>
        <taxon>Sinobaca</taxon>
    </lineage>
</organism>
<evidence type="ECO:0000256" key="3">
    <source>
        <dbReference type="ARBA" id="ARBA00022490"/>
    </source>
</evidence>
<keyword evidence="6 9" id="KW-0418">Kinase</keyword>
<accession>A0A419V339</accession>
<dbReference type="Pfam" id="PF00871">
    <property type="entry name" value="Acetate_kinase"/>
    <property type="match status" value="1"/>
</dbReference>
<reference evidence="11 12" key="1">
    <citation type="submission" date="2018-09" db="EMBL/GenBank/DDBJ databases">
        <title>Genomic Encyclopedia of Archaeal and Bacterial Type Strains, Phase II (KMG-II): from individual species to whole genera.</title>
        <authorList>
            <person name="Goeker M."/>
        </authorList>
    </citation>
    <scope>NUCLEOTIDE SEQUENCE [LARGE SCALE GENOMIC DNA]</scope>
    <source>
        <strain evidence="11 12">DSM 17008</strain>
    </source>
</reference>
<dbReference type="GO" id="GO:0008776">
    <property type="term" value="F:acetate kinase activity"/>
    <property type="evidence" value="ECO:0007669"/>
    <property type="project" value="TreeGrafter"/>
</dbReference>
<gene>
    <name evidence="9" type="primary">buk</name>
    <name evidence="11" type="ORF">ATL39_2142</name>
</gene>
<dbReference type="PIRSF" id="PIRSF036458">
    <property type="entry name" value="Butyrate_kin"/>
    <property type="match status" value="1"/>
</dbReference>
<comment type="catalytic activity">
    <reaction evidence="8 9">
        <text>butanoate + ATP = butanoyl phosphate + ADP</text>
        <dbReference type="Rhea" id="RHEA:13585"/>
        <dbReference type="ChEBI" id="CHEBI:17968"/>
        <dbReference type="ChEBI" id="CHEBI:30616"/>
        <dbReference type="ChEBI" id="CHEBI:58079"/>
        <dbReference type="ChEBI" id="CHEBI:456216"/>
        <dbReference type="EC" id="2.7.2.7"/>
    </reaction>
</comment>
<comment type="similarity">
    <text evidence="2 9 10">Belongs to the acetokinase family.</text>
</comment>
<evidence type="ECO:0000313" key="11">
    <source>
        <dbReference type="EMBL" id="RKD72945.1"/>
    </source>
</evidence>
<evidence type="ECO:0000256" key="9">
    <source>
        <dbReference type="HAMAP-Rule" id="MF_00542"/>
    </source>
</evidence>
<protein>
    <recommendedName>
        <fullName evidence="9">Probable butyrate kinase</fullName>
        <shortName evidence="9">BK</shortName>
        <ecNumber evidence="9">2.7.2.7</ecNumber>
    </recommendedName>
    <alternativeName>
        <fullName evidence="9">Branched-chain carboxylic acid kinase</fullName>
    </alternativeName>
</protein>
<dbReference type="InterPro" id="IPR023865">
    <property type="entry name" value="Aliphatic_acid_kinase_CS"/>
</dbReference>
<dbReference type="GO" id="GO:0047761">
    <property type="term" value="F:butyrate kinase activity"/>
    <property type="evidence" value="ECO:0007669"/>
    <property type="project" value="UniProtKB-UniRule"/>
</dbReference>
<dbReference type="OrthoDB" id="9771859at2"/>
<dbReference type="InterPro" id="IPR043129">
    <property type="entry name" value="ATPase_NBD"/>
</dbReference>
<keyword evidence="4 9" id="KW-0808">Transferase</keyword>
<dbReference type="NCBIfam" id="TIGR02707">
    <property type="entry name" value="butyr_kinase"/>
    <property type="match status" value="1"/>
</dbReference>
<dbReference type="CDD" id="cd24011">
    <property type="entry name" value="ASKHA_NBD_BK"/>
    <property type="match status" value="1"/>
</dbReference>
<dbReference type="AlphaFoldDB" id="A0A419V339"/>
<evidence type="ECO:0000256" key="6">
    <source>
        <dbReference type="ARBA" id="ARBA00022777"/>
    </source>
</evidence>
<evidence type="ECO:0000256" key="2">
    <source>
        <dbReference type="ARBA" id="ARBA00008748"/>
    </source>
</evidence>
<evidence type="ECO:0000256" key="8">
    <source>
        <dbReference type="ARBA" id="ARBA00048596"/>
    </source>
</evidence>
<evidence type="ECO:0000256" key="10">
    <source>
        <dbReference type="RuleBase" id="RU003835"/>
    </source>
</evidence>
<dbReference type="EC" id="2.7.2.7" evidence="9"/>
<comment type="subcellular location">
    <subcellularLocation>
        <location evidence="1 9">Cytoplasm</location>
    </subcellularLocation>
</comment>
<dbReference type="Gene3D" id="3.30.420.40">
    <property type="match status" value="2"/>
</dbReference>
<dbReference type="PRINTS" id="PR00471">
    <property type="entry name" value="ACETATEKNASE"/>
</dbReference>
<keyword evidence="3 9" id="KW-0963">Cytoplasm</keyword>
<dbReference type="NCBIfam" id="NF002834">
    <property type="entry name" value="PRK03011.1-5"/>
    <property type="match status" value="1"/>
</dbReference>
<dbReference type="PROSITE" id="PS01075">
    <property type="entry name" value="ACETATE_KINASE_1"/>
    <property type="match status" value="1"/>
</dbReference>
<comment type="caution">
    <text evidence="11">The sequence shown here is derived from an EMBL/GenBank/DDBJ whole genome shotgun (WGS) entry which is preliminary data.</text>
</comment>
<sequence length="364" mass="39768">MNEQNAAGDNLYTLIINPGSTSTKIAVYQGESELYRETISHMQEKEMLDKRIQEQKQDRKEAILQSLKSHQIHLSDIGLITARGGLMRPVESGTYEVNDKMISDLSTNKYGEHASNLGAVIGVELSRETNEAPVYITDPVVVDELEDLARFTGIKSMERKSIFHALNQKAAAKKAAAALNKEYEELQLIVIHLGGGISVGAHAFGKVIDVNNGLDGEGPFSPERAGTLPVGDVIKEAYSGNYTESQLKKRYVGNGGLKSYFETSDTAALEKRKDAGDTEIDSVLRAMVYQTAKEAGAMASVLKGRVDALIVTGGIANSSWICRELENYISWIAPVLHYPGEDEIAALFTGAYNTWNTGTKAKKY</sequence>
<keyword evidence="7 9" id="KW-0067">ATP-binding</keyword>
<dbReference type="GO" id="GO:0005737">
    <property type="term" value="C:cytoplasm"/>
    <property type="evidence" value="ECO:0007669"/>
    <property type="project" value="UniProtKB-SubCell"/>
</dbReference>
<evidence type="ECO:0000256" key="5">
    <source>
        <dbReference type="ARBA" id="ARBA00022741"/>
    </source>
</evidence>
<dbReference type="HAMAP" id="MF_00542">
    <property type="entry name" value="Butyrate_kinase"/>
    <property type="match status" value="1"/>
</dbReference>
<dbReference type="InterPro" id="IPR000890">
    <property type="entry name" value="Aliphatic_acid_kin_short-chain"/>
</dbReference>
<dbReference type="GO" id="GO:0005524">
    <property type="term" value="F:ATP binding"/>
    <property type="evidence" value="ECO:0007669"/>
    <property type="project" value="UniProtKB-KW"/>
</dbReference>
<evidence type="ECO:0000256" key="1">
    <source>
        <dbReference type="ARBA" id="ARBA00004496"/>
    </source>
</evidence>
<evidence type="ECO:0000313" key="12">
    <source>
        <dbReference type="Proteomes" id="UP000285120"/>
    </source>
</evidence>
<dbReference type="EMBL" id="RAPK01000009">
    <property type="protein sequence ID" value="RKD72945.1"/>
    <property type="molecule type" value="Genomic_DNA"/>
</dbReference>
<evidence type="ECO:0000256" key="4">
    <source>
        <dbReference type="ARBA" id="ARBA00022679"/>
    </source>
</evidence>
<dbReference type="Proteomes" id="UP000285120">
    <property type="component" value="Unassembled WGS sequence"/>
</dbReference>
<keyword evidence="12" id="KW-1185">Reference proteome</keyword>
<dbReference type="PROSITE" id="PS01076">
    <property type="entry name" value="ACETATE_KINASE_2"/>
    <property type="match status" value="1"/>
</dbReference>
<keyword evidence="5 9" id="KW-0547">Nucleotide-binding</keyword>
<dbReference type="GO" id="GO:0006083">
    <property type="term" value="P:acetate metabolic process"/>
    <property type="evidence" value="ECO:0007669"/>
    <property type="project" value="TreeGrafter"/>
</dbReference>
<dbReference type="InterPro" id="IPR011245">
    <property type="entry name" value="Butyrate_kin"/>
</dbReference>
<name>A0A419V339_9BACL</name>